<organism evidence="2 3">
    <name type="scientific">Sporosarcina oncorhynchi</name>
    <dbReference type="NCBI Taxonomy" id="3056444"/>
    <lineage>
        <taxon>Bacteria</taxon>
        <taxon>Bacillati</taxon>
        <taxon>Bacillota</taxon>
        <taxon>Bacilli</taxon>
        <taxon>Bacillales</taxon>
        <taxon>Caryophanaceae</taxon>
        <taxon>Sporosarcina</taxon>
    </lineage>
</organism>
<feature type="domain" description="RNA-binding protein KhpB N-terminal" evidence="1">
    <location>
        <begin position="6"/>
        <end position="57"/>
    </location>
</feature>
<dbReference type="RefSeq" id="WP_317966974.1">
    <property type="nucleotide sequence ID" value="NZ_CP129118.1"/>
</dbReference>
<protein>
    <submittedName>
        <fullName evidence="2">FapA family protein</fullName>
    </submittedName>
</protein>
<accession>A0ABZ0L6E4</accession>
<dbReference type="Pfam" id="PF14804">
    <property type="entry name" value="Jag_N"/>
    <property type="match status" value="1"/>
</dbReference>
<dbReference type="Gene3D" id="3.30.30.80">
    <property type="entry name" value="probable RNA-binding protein from clostridium symbiosum atcc 14940"/>
    <property type="match status" value="1"/>
</dbReference>
<reference evidence="2 3" key="1">
    <citation type="submission" date="2023-06" db="EMBL/GenBank/DDBJ databases">
        <title>Sporosarcina sp. nov., isolated from Korean tranditional fermented seafood 'Jeotgal'.</title>
        <authorList>
            <person name="Yang A.I."/>
            <person name="Shin N.-R."/>
        </authorList>
    </citation>
    <scope>NUCLEOTIDE SEQUENCE [LARGE SCALE GENOMIC DNA]</scope>
    <source>
        <strain evidence="2 3">T2O-4</strain>
    </source>
</reference>
<dbReference type="PANTHER" id="PTHR38032:SF1">
    <property type="entry name" value="RNA-BINDING PROTEIN KHPB N-TERMINAL DOMAIN-CONTAINING PROTEIN"/>
    <property type="match status" value="1"/>
</dbReference>
<evidence type="ECO:0000259" key="1">
    <source>
        <dbReference type="SMART" id="SM01245"/>
    </source>
</evidence>
<sequence>MGKSVTVKAPTVELAIEQALAELDATLEQVRVEVIEQNGKSMYGLKKRLAEVNVTMLKVLVPELTSPVDIGANGARVIGKRVEVIQSTDAFPIIEPGSNVKVFINGREAIGKMHVSHEDEIEIRVADEIIPPQLSIRLIEQDILAMLSIEPGKRITRIIRDTGFQDALYIEADELVEPYMPLTVEDIVQELAELGITERIDFSVIEDALNAVVPFEAIIAKGQWPIEGFNGDLYLHARGKNFSLDDQGRVDFREMNPIESVNENELIATYLPPVQGVDGMDLFGRPVRTKLVRSLEFKLGDQVEMRGNEIYALSSGRAIIEKHGSIITVDLNSEFIHDGDVDLHSGNIRFKGDVRIKGGIENSMYVGVTGRLNVGGSVRKAVVESGKSAIIEGNIFSSTVTVGMQEVLEDVLAGQLSELLSYLDKMQTTILQIIHIRGVNPEEVDAAELKELVLIILKEKYLDFQQVKNDFIQKVNKHSAQLSQEWTLISDQLNSVFTDTALTVVKNAHDFSKLLADARALIEQSEAGQNDPPVLKLPYAINSVLSCSGTIEVTKKGLSNCFVDTRGKVSVEGSCRGGEITGLEKVSIQETGSVNSVKTIIKTAMDGVITIGLARSGTEIWVGESIYHFDADKLGVHARIVDGNLRID</sequence>
<dbReference type="InterPro" id="IPR046866">
    <property type="entry name" value="FapA_N"/>
</dbReference>
<dbReference type="PANTHER" id="PTHR38032">
    <property type="entry name" value="POLYMERASE-RELATED"/>
    <property type="match status" value="1"/>
</dbReference>
<dbReference type="InterPro" id="IPR032782">
    <property type="entry name" value="KhpB_N"/>
</dbReference>
<dbReference type="Pfam" id="PF20250">
    <property type="entry name" value="FapA_N"/>
    <property type="match status" value="1"/>
</dbReference>
<dbReference type="InterPro" id="IPR005646">
    <property type="entry name" value="FapA"/>
</dbReference>
<gene>
    <name evidence="2" type="ORF">QWT69_14975</name>
</gene>
<evidence type="ECO:0000313" key="2">
    <source>
        <dbReference type="EMBL" id="WOV87146.1"/>
    </source>
</evidence>
<dbReference type="InterPro" id="IPR046865">
    <property type="entry name" value="FapA_b_solenoid"/>
</dbReference>
<dbReference type="Pfam" id="PF03961">
    <property type="entry name" value="FapA"/>
    <property type="match status" value="1"/>
</dbReference>
<name>A0ABZ0L6E4_9BACL</name>
<evidence type="ECO:0000313" key="3">
    <source>
        <dbReference type="Proteomes" id="UP001303902"/>
    </source>
</evidence>
<dbReference type="EMBL" id="CP129118">
    <property type="protein sequence ID" value="WOV87146.1"/>
    <property type="molecule type" value="Genomic_DNA"/>
</dbReference>
<dbReference type="SMART" id="SM01245">
    <property type="entry name" value="Jag_N"/>
    <property type="match status" value="1"/>
</dbReference>
<keyword evidence="3" id="KW-1185">Reference proteome</keyword>
<dbReference type="InterPro" id="IPR038247">
    <property type="entry name" value="Jag_N_dom_sf"/>
</dbReference>
<dbReference type="Proteomes" id="UP001303902">
    <property type="component" value="Chromosome"/>
</dbReference>
<proteinExistence type="predicted"/>